<evidence type="ECO:0000259" key="1">
    <source>
        <dbReference type="PROSITE" id="PS51201"/>
    </source>
</evidence>
<dbReference type="InterPro" id="IPR036721">
    <property type="entry name" value="RCK_C_sf"/>
</dbReference>
<evidence type="ECO:0000313" key="3">
    <source>
        <dbReference type="EMBL" id="AST58512.1"/>
    </source>
</evidence>
<dbReference type="PANTHER" id="PTHR43833">
    <property type="entry name" value="POTASSIUM CHANNEL PROTEIN 2-RELATED-RELATED"/>
    <property type="match status" value="1"/>
</dbReference>
<dbReference type="PROSITE" id="PS51201">
    <property type="entry name" value="RCK_N"/>
    <property type="match status" value="1"/>
</dbReference>
<dbReference type="InterPro" id="IPR003148">
    <property type="entry name" value="RCK_N"/>
</dbReference>
<reference evidence="3 4" key="1">
    <citation type="submission" date="2016-08" db="EMBL/GenBank/DDBJ databases">
        <title>A novel genetic cassette of butanologenic Thermoanaerobacterium thermosaccharolyticum that directly convert cellulose to butanol.</title>
        <authorList>
            <person name="Li T."/>
            <person name="He J."/>
        </authorList>
    </citation>
    <scope>NUCLEOTIDE SEQUENCE [LARGE SCALE GENOMIC DNA]</scope>
    <source>
        <strain evidence="3 4">TG57</strain>
    </source>
</reference>
<dbReference type="Pfam" id="PF02254">
    <property type="entry name" value="TrkA_N"/>
    <property type="match status" value="1"/>
</dbReference>
<evidence type="ECO:0000313" key="4">
    <source>
        <dbReference type="Proteomes" id="UP000214975"/>
    </source>
</evidence>
<dbReference type="Pfam" id="PF02080">
    <property type="entry name" value="TrkA_C"/>
    <property type="match status" value="1"/>
</dbReference>
<dbReference type="Proteomes" id="UP000214975">
    <property type="component" value="Chromosome"/>
</dbReference>
<dbReference type="SUPFAM" id="SSF51735">
    <property type="entry name" value="NAD(P)-binding Rossmann-fold domains"/>
    <property type="match status" value="1"/>
</dbReference>
<dbReference type="PROSITE" id="PS51202">
    <property type="entry name" value="RCK_C"/>
    <property type="match status" value="1"/>
</dbReference>
<dbReference type="PANTHER" id="PTHR43833:SF7">
    <property type="entry name" value="KTR SYSTEM POTASSIUM UPTAKE PROTEIN C"/>
    <property type="match status" value="1"/>
</dbReference>
<dbReference type="InterPro" id="IPR050721">
    <property type="entry name" value="Trk_Ktr_HKT_K-transport"/>
</dbReference>
<proteinExistence type="predicted"/>
<gene>
    <name evidence="3" type="ORF">Thert_02665</name>
</gene>
<dbReference type="AlphaFoldDB" id="A0A223I1B6"/>
<dbReference type="RefSeq" id="WP_094397767.1">
    <property type="nucleotide sequence ID" value="NZ_CP016893.1"/>
</dbReference>
<name>A0A223I1B6_THETR</name>
<evidence type="ECO:0000259" key="2">
    <source>
        <dbReference type="PROSITE" id="PS51202"/>
    </source>
</evidence>
<dbReference type="GO" id="GO:0006813">
    <property type="term" value="P:potassium ion transport"/>
    <property type="evidence" value="ECO:0007669"/>
    <property type="project" value="InterPro"/>
</dbReference>
<dbReference type="Gene3D" id="3.40.50.720">
    <property type="entry name" value="NAD(P)-binding Rossmann-like Domain"/>
    <property type="match status" value="1"/>
</dbReference>
<dbReference type="GO" id="GO:0008324">
    <property type="term" value="F:monoatomic cation transmembrane transporter activity"/>
    <property type="evidence" value="ECO:0007669"/>
    <property type="project" value="InterPro"/>
</dbReference>
<dbReference type="EMBL" id="CP016893">
    <property type="protein sequence ID" value="AST58512.1"/>
    <property type="molecule type" value="Genomic_DNA"/>
</dbReference>
<feature type="domain" description="RCK N-terminal" evidence="1">
    <location>
        <begin position="3"/>
        <end position="119"/>
    </location>
</feature>
<dbReference type="InterPro" id="IPR036291">
    <property type="entry name" value="NAD(P)-bd_dom_sf"/>
</dbReference>
<dbReference type="Gene3D" id="3.30.70.1450">
    <property type="entry name" value="Regulator of K+ conductance, C-terminal domain"/>
    <property type="match status" value="1"/>
</dbReference>
<feature type="domain" description="RCK C-terminal" evidence="2">
    <location>
        <begin position="136"/>
        <end position="217"/>
    </location>
</feature>
<accession>A0A223I1B6</accession>
<dbReference type="InterPro" id="IPR006037">
    <property type="entry name" value="RCK_C"/>
</dbReference>
<protein>
    <submittedName>
        <fullName evidence="3">Potassium transporter Trk</fullName>
    </submittedName>
</protein>
<dbReference type="SUPFAM" id="SSF116726">
    <property type="entry name" value="TrkA C-terminal domain-like"/>
    <property type="match status" value="1"/>
</dbReference>
<sequence>MSGKQFVVIGLGRFGSSVAKTLYTLGCDVLAIDSSEELVQNISDSVTRAVQADATDEKVLRSLGVRNFDVAIIGTGTDIQTSLLVTLMVKELGVKTVVAKAQNELHAKVLLKIGADRVIFPEKEAGVKLAYSLISSNILDFIELSPEYNIVEIIAIRDWIGKSLNELKLRQRFGLNIIAIKRENNIKITPSADDIIMEGDNLVVIASTDDINKLNHS</sequence>
<organism evidence="3 4">
    <name type="scientific">Thermoanaerobacterium thermosaccharolyticum</name>
    <name type="common">Clostridium thermosaccharolyticum</name>
    <dbReference type="NCBI Taxonomy" id="1517"/>
    <lineage>
        <taxon>Bacteria</taxon>
        <taxon>Bacillati</taxon>
        <taxon>Bacillota</taxon>
        <taxon>Clostridia</taxon>
        <taxon>Thermoanaerobacterales</taxon>
        <taxon>Thermoanaerobacteraceae</taxon>
        <taxon>Thermoanaerobacterium</taxon>
    </lineage>
</organism>